<proteinExistence type="predicted"/>
<sequence>MIPYNSGYFGRLQPENTCNSDDSGAPSGAHGQAPGRATRRPREPAAGAARATLRI</sequence>
<dbReference type="Proteomes" id="UP000256805">
    <property type="component" value="Unassembled WGS sequence"/>
</dbReference>
<feature type="compositionally biased region" description="Low complexity" evidence="1">
    <location>
        <begin position="44"/>
        <end position="55"/>
    </location>
</feature>
<evidence type="ECO:0000313" key="2">
    <source>
        <dbReference type="EMBL" id="SPR95995.1"/>
    </source>
</evidence>
<reference evidence="2 3" key="1">
    <citation type="submission" date="2018-01" db="EMBL/GenBank/DDBJ databases">
        <authorList>
            <person name="Gaut B.S."/>
            <person name="Morton B.R."/>
            <person name="Clegg M.T."/>
            <person name="Duvall M.R."/>
        </authorList>
    </citation>
    <scope>NUCLEOTIDE SEQUENCE [LARGE SCALE GENOMIC DNA]</scope>
    <source>
        <strain evidence="2">Cupriavidus taiwanensis cmp 52</strain>
    </source>
</reference>
<evidence type="ECO:0000313" key="3">
    <source>
        <dbReference type="Proteomes" id="UP000256805"/>
    </source>
</evidence>
<evidence type="ECO:0000256" key="1">
    <source>
        <dbReference type="SAM" id="MobiDB-lite"/>
    </source>
</evidence>
<dbReference type="EMBL" id="OVTA01000001">
    <property type="protein sequence ID" value="SPR95995.1"/>
    <property type="molecule type" value="Genomic_DNA"/>
</dbReference>
<organism evidence="2 3">
    <name type="scientific">Cupriavidus taiwanensis</name>
    <dbReference type="NCBI Taxonomy" id="164546"/>
    <lineage>
        <taxon>Bacteria</taxon>
        <taxon>Pseudomonadati</taxon>
        <taxon>Pseudomonadota</taxon>
        <taxon>Betaproteobacteria</taxon>
        <taxon>Burkholderiales</taxon>
        <taxon>Burkholderiaceae</taxon>
        <taxon>Cupriavidus</taxon>
    </lineage>
</organism>
<accession>A0A375ITR9</accession>
<feature type="region of interest" description="Disordered" evidence="1">
    <location>
        <begin position="1"/>
        <end position="55"/>
    </location>
</feature>
<protein>
    <submittedName>
        <fullName evidence="2">Uncharacterized protein</fullName>
    </submittedName>
</protein>
<dbReference type="AlphaFoldDB" id="A0A375ITR9"/>
<gene>
    <name evidence="2" type="ORF">CBM2634_A10198</name>
</gene>
<name>A0A375ITR9_9BURK</name>